<name>A0A2T2X9U4_9FIRM</name>
<evidence type="ECO:0000256" key="4">
    <source>
        <dbReference type="RuleBase" id="RU003719"/>
    </source>
</evidence>
<sequence>MFGHVPEPYHLWDIDHHGANQKNGGICFSNRLRCFLKGVAQLPDLYKCHAAEEFIGWGQVRLGPIQWTTGPLPDNPDDINGLIATPNLPVSKELLVCMPQLMVISAYGVGYDYIDIEAASELGILVTHTPGAVVQATAELGLGLILASIRHIVKQDRAIRHTALQPGSAEFPPPVLSHDASSRIIGLIGYGRIGRRLGSLLHALNIPFVYHRRSGPLDNHRGYRSLPSLLNEADIVVLVTPLTAETYHLIDAEALTQMKATAVLINIGRGACVDEKALIQALMSKQIGGAALDVYENEPQIPPELIGMDNVILSPHAGTQTWETRLSMTEDAVGNVVAALEGHPRNTINSQSWGRRPG</sequence>
<accession>A0A2T2X9U4</accession>
<dbReference type="PANTHER" id="PTHR10996">
    <property type="entry name" value="2-HYDROXYACID DEHYDROGENASE-RELATED"/>
    <property type="match status" value="1"/>
</dbReference>
<keyword evidence="3" id="KW-0520">NAD</keyword>
<dbReference type="InterPro" id="IPR036291">
    <property type="entry name" value="NAD(P)-bd_dom_sf"/>
</dbReference>
<evidence type="ECO:0000256" key="1">
    <source>
        <dbReference type="ARBA" id="ARBA00005854"/>
    </source>
</evidence>
<dbReference type="GO" id="GO:0030267">
    <property type="term" value="F:glyoxylate reductase (NADPH) activity"/>
    <property type="evidence" value="ECO:0007669"/>
    <property type="project" value="TreeGrafter"/>
</dbReference>
<dbReference type="SUPFAM" id="SSF52283">
    <property type="entry name" value="Formate/glycerate dehydrogenase catalytic domain-like"/>
    <property type="match status" value="1"/>
</dbReference>
<dbReference type="GO" id="GO:0016618">
    <property type="term" value="F:hydroxypyruvate reductase [NAD(P)H] activity"/>
    <property type="evidence" value="ECO:0007669"/>
    <property type="project" value="TreeGrafter"/>
</dbReference>
<keyword evidence="2 4" id="KW-0560">Oxidoreductase</keyword>
<evidence type="ECO:0000256" key="3">
    <source>
        <dbReference type="ARBA" id="ARBA00023027"/>
    </source>
</evidence>
<proteinExistence type="inferred from homology"/>
<feature type="domain" description="D-isomer specific 2-hydroxyacid dehydrogenase catalytic" evidence="5">
    <location>
        <begin position="78"/>
        <end position="348"/>
    </location>
</feature>
<gene>
    <name evidence="7" type="ORF">C7B43_02640</name>
</gene>
<dbReference type="Proteomes" id="UP000242699">
    <property type="component" value="Unassembled WGS sequence"/>
</dbReference>
<comment type="similarity">
    <text evidence="1 4">Belongs to the D-isomer specific 2-hydroxyacid dehydrogenase family.</text>
</comment>
<reference evidence="7 8" key="1">
    <citation type="journal article" date="2014" name="BMC Genomics">
        <title>Comparison of environmental and isolate Sulfobacillus genomes reveals diverse carbon, sulfur, nitrogen, and hydrogen metabolisms.</title>
        <authorList>
            <person name="Justice N.B."/>
            <person name="Norman A."/>
            <person name="Brown C.T."/>
            <person name="Singh A."/>
            <person name="Thomas B.C."/>
            <person name="Banfield J.F."/>
        </authorList>
    </citation>
    <scope>NUCLEOTIDE SEQUENCE [LARGE SCALE GENOMIC DNA]</scope>
    <source>
        <strain evidence="7">AMDSBA1</strain>
    </source>
</reference>
<evidence type="ECO:0000256" key="2">
    <source>
        <dbReference type="ARBA" id="ARBA00023002"/>
    </source>
</evidence>
<organism evidence="7 8">
    <name type="scientific">Sulfobacillus benefaciens</name>
    <dbReference type="NCBI Taxonomy" id="453960"/>
    <lineage>
        <taxon>Bacteria</taxon>
        <taxon>Bacillati</taxon>
        <taxon>Bacillota</taxon>
        <taxon>Clostridia</taxon>
        <taxon>Eubacteriales</taxon>
        <taxon>Clostridiales Family XVII. Incertae Sedis</taxon>
        <taxon>Sulfobacillus</taxon>
    </lineage>
</organism>
<evidence type="ECO:0000259" key="5">
    <source>
        <dbReference type="Pfam" id="PF00389"/>
    </source>
</evidence>
<evidence type="ECO:0000259" key="6">
    <source>
        <dbReference type="Pfam" id="PF02826"/>
    </source>
</evidence>
<dbReference type="SUPFAM" id="SSF51735">
    <property type="entry name" value="NAD(P)-binding Rossmann-fold domains"/>
    <property type="match status" value="1"/>
</dbReference>
<comment type="caution">
    <text evidence="7">The sequence shown here is derived from an EMBL/GenBank/DDBJ whole genome shotgun (WGS) entry which is preliminary data.</text>
</comment>
<dbReference type="PANTHER" id="PTHR10996:SF178">
    <property type="entry name" value="2-HYDROXYACID DEHYDROGENASE YGL185C-RELATED"/>
    <property type="match status" value="1"/>
</dbReference>
<dbReference type="InterPro" id="IPR006139">
    <property type="entry name" value="D-isomer_2_OHA_DH_cat_dom"/>
</dbReference>
<dbReference type="AlphaFoldDB" id="A0A2T2X9U4"/>
<dbReference type="GO" id="GO:0005829">
    <property type="term" value="C:cytosol"/>
    <property type="evidence" value="ECO:0007669"/>
    <property type="project" value="TreeGrafter"/>
</dbReference>
<dbReference type="EMBL" id="PXYT01000003">
    <property type="protein sequence ID" value="PSR31284.1"/>
    <property type="molecule type" value="Genomic_DNA"/>
</dbReference>
<dbReference type="Pfam" id="PF00389">
    <property type="entry name" value="2-Hacid_dh"/>
    <property type="match status" value="1"/>
</dbReference>
<dbReference type="GO" id="GO:0051287">
    <property type="term" value="F:NAD binding"/>
    <property type="evidence" value="ECO:0007669"/>
    <property type="project" value="InterPro"/>
</dbReference>
<feature type="domain" description="D-isomer specific 2-hydroxyacid dehydrogenase NAD-binding" evidence="6">
    <location>
        <begin position="142"/>
        <end position="318"/>
    </location>
</feature>
<dbReference type="InterPro" id="IPR050223">
    <property type="entry name" value="D-isomer_2-hydroxyacid_DH"/>
</dbReference>
<dbReference type="Pfam" id="PF02826">
    <property type="entry name" value="2-Hacid_dh_C"/>
    <property type="match status" value="1"/>
</dbReference>
<evidence type="ECO:0000313" key="7">
    <source>
        <dbReference type="EMBL" id="PSR31284.1"/>
    </source>
</evidence>
<dbReference type="InterPro" id="IPR006140">
    <property type="entry name" value="D-isomer_DH_NAD-bd"/>
</dbReference>
<evidence type="ECO:0000313" key="8">
    <source>
        <dbReference type="Proteomes" id="UP000242699"/>
    </source>
</evidence>
<protein>
    <submittedName>
        <fullName evidence="7">D-glycerate dehydrogenase</fullName>
    </submittedName>
</protein>
<dbReference type="Gene3D" id="3.40.50.720">
    <property type="entry name" value="NAD(P)-binding Rossmann-like Domain"/>
    <property type="match status" value="2"/>
</dbReference>